<keyword evidence="5" id="KW-1185">Reference proteome</keyword>
<dbReference type="InterPro" id="IPR036366">
    <property type="entry name" value="PGBDSf"/>
</dbReference>
<feature type="domain" description="Peptidoglycan binding-like" evidence="3">
    <location>
        <begin position="301"/>
        <end position="351"/>
    </location>
</feature>
<gene>
    <name evidence="4" type="ORF">GCM10009775_32710</name>
</gene>
<dbReference type="Pfam" id="PF01471">
    <property type="entry name" value="PG_binding_1"/>
    <property type="match status" value="2"/>
</dbReference>
<proteinExistence type="predicted"/>
<dbReference type="Proteomes" id="UP001501343">
    <property type="component" value="Unassembled WGS sequence"/>
</dbReference>
<sequence>MTIRSAKPSVRLGGLLAVSLLTVGALAGCAGGASERDRAQARVTAKEKAVADAEASLATASAAFCDGAETYVLALDRYGDVLRSTAPTVGDVTAAGTDLQEPQEDVATSADAAVEAQLSLTAAQQELADAQAQLARVEASGAPVAESSPVPTPEPLASSASVERVKQAQSDLDATRAGITEQTPLTDASEQFNAAVVSLEWAWLALFTDAGCPSDEQALQTQAAVTAYVTALQLDLATAGHYAGTIDGIYGPETVAAVEALQTANGLPVTGTVDSATADALHTSLLVIDGATQQAELATTAAVQQTLALAGFWDGPVDGVWTPELTEAVKDFQIELGVEPTGTVDAATITAFEAALAELMAPTPEPSASPTP</sequence>
<comment type="caution">
    <text evidence="4">The sequence shown here is derived from an EMBL/GenBank/DDBJ whole genome shotgun (WGS) entry which is preliminary data.</text>
</comment>
<evidence type="ECO:0000256" key="2">
    <source>
        <dbReference type="SAM" id="SignalP"/>
    </source>
</evidence>
<protein>
    <recommendedName>
        <fullName evidence="3">Peptidoglycan binding-like domain-containing protein</fullName>
    </recommendedName>
</protein>
<feature type="signal peptide" evidence="2">
    <location>
        <begin position="1"/>
        <end position="27"/>
    </location>
</feature>
<evidence type="ECO:0000259" key="3">
    <source>
        <dbReference type="Pfam" id="PF01471"/>
    </source>
</evidence>
<feature type="domain" description="Peptidoglycan binding-like" evidence="3">
    <location>
        <begin position="229"/>
        <end position="281"/>
    </location>
</feature>
<evidence type="ECO:0000313" key="5">
    <source>
        <dbReference type="Proteomes" id="UP001501343"/>
    </source>
</evidence>
<dbReference type="SUPFAM" id="SSF47090">
    <property type="entry name" value="PGBD-like"/>
    <property type="match status" value="2"/>
</dbReference>
<organism evidence="4 5">
    <name type="scientific">Microbacterium aoyamense</name>
    <dbReference type="NCBI Taxonomy" id="344166"/>
    <lineage>
        <taxon>Bacteria</taxon>
        <taxon>Bacillati</taxon>
        <taxon>Actinomycetota</taxon>
        <taxon>Actinomycetes</taxon>
        <taxon>Micrococcales</taxon>
        <taxon>Microbacteriaceae</taxon>
        <taxon>Microbacterium</taxon>
    </lineage>
</organism>
<dbReference type="InterPro" id="IPR002477">
    <property type="entry name" value="Peptidoglycan-bd-like"/>
</dbReference>
<dbReference type="EMBL" id="BAAAOF010000008">
    <property type="protein sequence ID" value="GAA1938079.1"/>
    <property type="molecule type" value="Genomic_DNA"/>
</dbReference>
<evidence type="ECO:0000256" key="1">
    <source>
        <dbReference type="SAM" id="MobiDB-lite"/>
    </source>
</evidence>
<reference evidence="4 5" key="1">
    <citation type="journal article" date="2019" name="Int. J. Syst. Evol. Microbiol.">
        <title>The Global Catalogue of Microorganisms (GCM) 10K type strain sequencing project: providing services to taxonomists for standard genome sequencing and annotation.</title>
        <authorList>
            <consortium name="The Broad Institute Genomics Platform"/>
            <consortium name="The Broad Institute Genome Sequencing Center for Infectious Disease"/>
            <person name="Wu L."/>
            <person name="Ma J."/>
        </authorList>
    </citation>
    <scope>NUCLEOTIDE SEQUENCE [LARGE SCALE GENOMIC DNA]</scope>
    <source>
        <strain evidence="4 5">JCM 14900</strain>
    </source>
</reference>
<evidence type="ECO:0000313" key="4">
    <source>
        <dbReference type="EMBL" id="GAA1938079.1"/>
    </source>
</evidence>
<accession>A0ABN2PXW8</accession>
<feature type="region of interest" description="Disordered" evidence="1">
    <location>
        <begin position="139"/>
        <end position="167"/>
    </location>
</feature>
<keyword evidence="2" id="KW-0732">Signal</keyword>
<dbReference type="PROSITE" id="PS51257">
    <property type="entry name" value="PROKAR_LIPOPROTEIN"/>
    <property type="match status" value="1"/>
</dbReference>
<feature type="chain" id="PRO_5046846116" description="Peptidoglycan binding-like domain-containing protein" evidence="2">
    <location>
        <begin position="28"/>
        <end position="372"/>
    </location>
</feature>
<dbReference type="RefSeq" id="WP_248152072.1">
    <property type="nucleotide sequence ID" value="NZ_BAAAOF010000008.1"/>
</dbReference>
<dbReference type="Gene3D" id="1.10.101.10">
    <property type="entry name" value="PGBD-like superfamily/PGBD"/>
    <property type="match status" value="2"/>
</dbReference>
<dbReference type="InterPro" id="IPR036365">
    <property type="entry name" value="PGBD-like_sf"/>
</dbReference>
<name>A0ABN2PXW8_9MICO</name>